<name>A0A4Y8Q0C7_9BACL</name>
<evidence type="ECO:0000259" key="4">
    <source>
        <dbReference type="Pfam" id="PF02894"/>
    </source>
</evidence>
<comment type="caution">
    <text evidence="5">The sequence shown here is derived from an EMBL/GenBank/DDBJ whole genome shotgun (WGS) entry which is preliminary data.</text>
</comment>
<evidence type="ECO:0000313" key="6">
    <source>
        <dbReference type="Proteomes" id="UP000298246"/>
    </source>
</evidence>
<organism evidence="5 6">
    <name type="scientific">Paenibacillus athensensis</name>
    <dbReference type="NCBI Taxonomy" id="1967502"/>
    <lineage>
        <taxon>Bacteria</taxon>
        <taxon>Bacillati</taxon>
        <taxon>Bacillota</taxon>
        <taxon>Bacilli</taxon>
        <taxon>Bacillales</taxon>
        <taxon>Paenibacillaceae</taxon>
        <taxon>Paenibacillus</taxon>
    </lineage>
</organism>
<dbReference type="Gene3D" id="3.40.50.720">
    <property type="entry name" value="NAD(P)-binding Rossmann-like Domain"/>
    <property type="match status" value="1"/>
</dbReference>
<keyword evidence="6" id="KW-1185">Reference proteome</keyword>
<dbReference type="Gene3D" id="3.30.360.10">
    <property type="entry name" value="Dihydrodipicolinate Reductase, domain 2"/>
    <property type="match status" value="1"/>
</dbReference>
<accession>A0A4Y8Q0C7</accession>
<dbReference type="InterPro" id="IPR000683">
    <property type="entry name" value="Gfo/Idh/MocA-like_OxRdtase_N"/>
</dbReference>
<dbReference type="EMBL" id="MYFO01000015">
    <property type="protein sequence ID" value="TFE87078.1"/>
    <property type="molecule type" value="Genomic_DNA"/>
</dbReference>
<dbReference type="SUPFAM" id="SSF51735">
    <property type="entry name" value="NAD(P)-binding Rossmann-fold domains"/>
    <property type="match status" value="1"/>
</dbReference>
<dbReference type="RefSeq" id="WP_134753486.1">
    <property type="nucleotide sequence ID" value="NZ_MYFO02000013.1"/>
</dbReference>
<dbReference type="OrthoDB" id="9815825at2"/>
<reference evidence="5 6" key="1">
    <citation type="submission" date="2017-03" db="EMBL/GenBank/DDBJ databases">
        <title>Isolation of Levoglucosan Utilizing Bacteria.</title>
        <authorList>
            <person name="Arya A.S."/>
        </authorList>
    </citation>
    <scope>NUCLEOTIDE SEQUENCE [LARGE SCALE GENOMIC DNA]</scope>
    <source>
        <strain evidence="5 6">MEC069</strain>
    </source>
</reference>
<gene>
    <name evidence="5" type="ORF">B5M42_12990</name>
</gene>
<dbReference type="Pfam" id="PF02894">
    <property type="entry name" value="GFO_IDH_MocA_C"/>
    <property type="match status" value="1"/>
</dbReference>
<proteinExistence type="inferred from homology"/>
<dbReference type="PANTHER" id="PTHR43708:SF5">
    <property type="entry name" value="CONSERVED EXPRESSED OXIDOREDUCTASE (EUROFUNG)-RELATED"/>
    <property type="match status" value="1"/>
</dbReference>
<dbReference type="InterPro" id="IPR036291">
    <property type="entry name" value="NAD(P)-bd_dom_sf"/>
</dbReference>
<comment type="similarity">
    <text evidence="1">Belongs to the Gfo/Idh/MocA family.</text>
</comment>
<dbReference type="NCBIfam" id="NF008607">
    <property type="entry name" value="PRK11579.1"/>
    <property type="match status" value="1"/>
</dbReference>
<dbReference type="Pfam" id="PF01408">
    <property type="entry name" value="GFO_IDH_MocA"/>
    <property type="match status" value="1"/>
</dbReference>
<feature type="domain" description="Gfo/Idh/MocA-like oxidoreductase N-terminal" evidence="3">
    <location>
        <begin position="5"/>
        <end position="119"/>
    </location>
</feature>
<evidence type="ECO:0000259" key="3">
    <source>
        <dbReference type="Pfam" id="PF01408"/>
    </source>
</evidence>
<protein>
    <submittedName>
        <fullName evidence="5">Oxidoreductase</fullName>
    </submittedName>
</protein>
<dbReference type="InterPro" id="IPR051317">
    <property type="entry name" value="Gfo/Idh/MocA_oxidoreduct"/>
</dbReference>
<sequence length="351" mass="38534">MTTKLRTGLIGYGMAGQVFHAPLLTAVPGIELKAVVERSSERAKERYPQVEIVRDAGELLDDADIELVVVATPNDSHFALAKQALERGKHVVVDKPMTITSDEARELIALARERGRVLSTFQNRRWDGDFLTIRQVVKDGLLGRLVEYEAHFDRFRHALKPGAWREKAQPGAGILYDLGAHLIDQAVELFGLPAAVRGDVRTQREGAGADDFFELTLDYGTLRATLQAGMLVREPGPHFTLHGTTGSFVKYGLDPQEAALKAGLLPGSDGWGVEPPELWGALNTQLGELHVQGRIETIPGAYLSYYQNVYEAIVHGAELIVRPEQALQTIRIIEAALESSRRGATVPFTAE</sequence>
<dbReference type="AlphaFoldDB" id="A0A4Y8Q0C7"/>
<feature type="domain" description="Gfo/Idh/MocA-like oxidoreductase C-terminal" evidence="4">
    <location>
        <begin position="135"/>
        <end position="347"/>
    </location>
</feature>
<evidence type="ECO:0000256" key="2">
    <source>
        <dbReference type="ARBA" id="ARBA00023002"/>
    </source>
</evidence>
<dbReference type="GO" id="GO:0000166">
    <property type="term" value="F:nucleotide binding"/>
    <property type="evidence" value="ECO:0007669"/>
    <property type="project" value="InterPro"/>
</dbReference>
<dbReference type="GO" id="GO:0016491">
    <property type="term" value="F:oxidoreductase activity"/>
    <property type="evidence" value="ECO:0007669"/>
    <property type="project" value="UniProtKB-KW"/>
</dbReference>
<keyword evidence="2" id="KW-0560">Oxidoreductase</keyword>
<dbReference type="InterPro" id="IPR004104">
    <property type="entry name" value="Gfo/Idh/MocA-like_OxRdtase_C"/>
</dbReference>
<evidence type="ECO:0000256" key="1">
    <source>
        <dbReference type="ARBA" id="ARBA00010928"/>
    </source>
</evidence>
<dbReference type="PANTHER" id="PTHR43708">
    <property type="entry name" value="CONSERVED EXPRESSED OXIDOREDUCTASE (EUROFUNG)"/>
    <property type="match status" value="1"/>
</dbReference>
<dbReference type="Proteomes" id="UP000298246">
    <property type="component" value="Unassembled WGS sequence"/>
</dbReference>
<evidence type="ECO:0000313" key="5">
    <source>
        <dbReference type="EMBL" id="TFE87078.1"/>
    </source>
</evidence>